<name>A0A7J2U0C5_9CREN</name>
<dbReference type="AlphaFoldDB" id="A0A7J2U0C5"/>
<evidence type="ECO:0000256" key="1">
    <source>
        <dbReference type="ARBA" id="ARBA00023002"/>
    </source>
</evidence>
<proteinExistence type="predicted"/>
<dbReference type="Gene3D" id="3.20.20.100">
    <property type="entry name" value="NADP-dependent oxidoreductase domain"/>
    <property type="match status" value="1"/>
</dbReference>
<evidence type="ECO:0000259" key="2">
    <source>
        <dbReference type="Pfam" id="PF00248"/>
    </source>
</evidence>
<dbReference type="SUPFAM" id="SSF51430">
    <property type="entry name" value="NAD(P)-linked oxidoreductase"/>
    <property type="match status" value="1"/>
</dbReference>
<feature type="domain" description="NADP-dependent oxidoreductase" evidence="2">
    <location>
        <begin position="17"/>
        <end position="340"/>
    </location>
</feature>
<dbReference type="Pfam" id="PF00248">
    <property type="entry name" value="Aldo_ket_red"/>
    <property type="match status" value="1"/>
</dbReference>
<evidence type="ECO:0000313" key="3">
    <source>
        <dbReference type="EMBL" id="HEM66280.1"/>
    </source>
</evidence>
<gene>
    <name evidence="3" type="ORF">ENO26_01715</name>
</gene>
<dbReference type="PRINTS" id="PR00069">
    <property type="entry name" value="ALDKETRDTASE"/>
</dbReference>
<dbReference type="PANTHER" id="PTHR43364">
    <property type="entry name" value="NADH-SPECIFIC METHYLGLYOXAL REDUCTASE-RELATED"/>
    <property type="match status" value="1"/>
</dbReference>
<dbReference type="InterPro" id="IPR020471">
    <property type="entry name" value="AKR"/>
</dbReference>
<comment type="caution">
    <text evidence="3">The sequence shown here is derived from an EMBL/GenBank/DDBJ whole genome shotgun (WGS) entry which is preliminary data.</text>
</comment>
<dbReference type="EMBL" id="DSEU01000008">
    <property type="protein sequence ID" value="HEM66280.1"/>
    <property type="molecule type" value="Genomic_DNA"/>
</dbReference>
<protein>
    <submittedName>
        <fullName evidence="3">Aldo/keto reductase</fullName>
    </submittedName>
</protein>
<organism evidence="3">
    <name type="scientific">Ignisphaera aggregans</name>
    <dbReference type="NCBI Taxonomy" id="334771"/>
    <lineage>
        <taxon>Archaea</taxon>
        <taxon>Thermoproteota</taxon>
        <taxon>Thermoprotei</taxon>
        <taxon>Desulfurococcales</taxon>
        <taxon>Desulfurococcaceae</taxon>
        <taxon>Ignisphaera</taxon>
    </lineage>
</organism>
<dbReference type="PANTHER" id="PTHR43364:SF4">
    <property type="entry name" value="NAD(P)-LINKED OXIDOREDUCTASE SUPERFAMILY PROTEIN"/>
    <property type="match status" value="1"/>
</dbReference>
<dbReference type="InterPro" id="IPR050523">
    <property type="entry name" value="AKR_Detox_Biosynth"/>
</dbReference>
<sequence>MKYIRLSQNSGVKVSTLCLGTWYLPRAQVVDEFGVHQIDVEETRRILTKAFDLGINFIDTANRYHGAVAPIPLTHVGYAEKLLGRLLKELGVDRESLVIATKVGGDMAPWPNGTGLSRKHVMWQIRESLKRLQMDYVDIYYAHRHDPETPKREVLSAFSDIVRTGLARYIGMSNIPPQDLVEFQMLAEHLNYEPVAVLQYRYNWLDRAIENDIIPIAKRFGMGLTVYSPLAQGILTGKYVDLNEKKWIIPPGSRAEISEGVRKMLTDENLKKVMGFIEFARAKGVTPTQLALAWILKKSEELGVTIIPIVGVTKVNHLEEAMGALEVNLSQDDLKSLEELGKKQ</sequence>
<keyword evidence="1" id="KW-0560">Oxidoreductase</keyword>
<dbReference type="GO" id="GO:0016491">
    <property type="term" value="F:oxidoreductase activity"/>
    <property type="evidence" value="ECO:0007669"/>
    <property type="project" value="UniProtKB-KW"/>
</dbReference>
<dbReference type="InterPro" id="IPR036812">
    <property type="entry name" value="NAD(P)_OxRdtase_dom_sf"/>
</dbReference>
<accession>A0A7J2U0C5</accession>
<reference evidence="3" key="1">
    <citation type="journal article" date="2020" name="mSystems">
        <title>Genome- and Community-Level Interaction Insights into Carbon Utilization and Element Cycling Functions of Hydrothermarchaeota in Hydrothermal Sediment.</title>
        <authorList>
            <person name="Zhou Z."/>
            <person name="Liu Y."/>
            <person name="Xu W."/>
            <person name="Pan J."/>
            <person name="Luo Z.H."/>
            <person name="Li M."/>
        </authorList>
    </citation>
    <scope>NUCLEOTIDE SEQUENCE [LARGE SCALE GENOMIC DNA]</scope>
    <source>
        <strain evidence="3">SpSt-125</strain>
    </source>
</reference>
<dbReference type="InterPro" id="IPR023210">
    <property type="entry name" value="NADP_OxRdtase_dom"/>
</dbReference>